<evidence type="ECO:0008006" key="3">
    <source>
        <dbReference type="Google" id="ProtNLM"/>
    </source>
</evidence>
<dbReference type="Proteomes" id="UP000325187">
    <property type="component" value="Unassembled WGS sequence"/>
</dbReference>
<gene>
    <name evidence="1" type="ORF">JCM17845_24800</name>
</gene>
<dbReference type="AlphaFoldDB" id="A0A5A7N1G2"/>
<evidence type="ECO:0000313" key="2">
    <source>
        <dbReference type="Proteomes" id="UP000325187"/>
    </source>
</evidence>
<dbReference type="SUPFAM" id="SSF56300">
    <property type="entry name" value="Metallo-dependent phosphatases"/>
    <property type="match status" value="1"/>
</dbReference>
<dbReference type="PANTHER" id="PTHR36303:SF1">
    <property type="entry name" value="2',3'-CYCLIC-NUCLEOTIDE 2'-PHOSPHODIESTERASE"/>
    <property type="match status" value="1"/>
</dbReference>
<dbReference type="PANTHER" id="PTHR36303">
    <property type="entry name" value="2',3'-CYCLIC-NUCLEOTIDE 2'-PHOSPHODIESTERASE"/>
    <property type="match status" value="1"/>
</dbReference>
<proteinExistence type="predicted"/>
<dbReference type="EMBL" id="BKCM01000013">
    <property type="protein sequence ID" value="GER01857.1"/>
    <property type="molecule type" value="Genomic_DNA"/>
</dbReference>
<dbReference type="InterPro" id="IPR029052">
    <property type="entry name" value="Metallo-depent_PP-like"/>
</dbReference>
<reference evidence="1 2" key="1">
    <citation type="submission" date="2019-09" db="EMBL/GenBank/DDBJ databases">
        <title>NBRP : Genome information of microbial organism related human and environment.</title>
        <authorList>
            <person name="Hattori M."/>
            <person name="Oshima K."/>
            <person name="Inaba H."/>
            <person name="Suda W."/>
            <person name="Sakamoto M."/>
            <person name="Iino T."/>
            <person name="Kitahara M."/>
            <person name="Oshida Y."/>
            <person name="Iida T."/>
            <person name="Kudo T."/>
            <person name="Itoh T."/>
            <person name="Ohkuma M."/>
        </authorList>
    </citation>
    <scope>NUCLEOTIDE SEQUENCE [LARGE SCALE GENOMIC DNA]</scope>
    <source>
        <strain evidence="1 2">Mie-1</strain>
    </source>
</reference>
<dbReference type="Gene3D" id="3.60.21.10">
    <property type="match status" value="1"/>
</dbReference>
<evidence type="ECO:0000313" key="1">
    <source>
        <dbReference type="EMBL" id="GER01857.1"/>
    </source>
</evidence>
<sequence>MGTHSHIPTADAQILPKGTAYQTDAGMCGDYDSVIGMEKEEPLRRFTRHIPGGRFSPALGEPTICGVLVESDNSGRAVRIDPIRIGGRLHEQRPAL</sequence>
<dbReference type="InterPro" id="IPR005235">
    <property type="entry name" value="YmdB-like"/>
</dbReference>
<accession>A0A5A7N1G2</accession>
<organism evidence="1 2">
    <name type="scientific">Iodidimonas gelatinilytica</name>
    <dbReference type="NCBI Taxonomy" id="1236966"/>
    <lineage>
        <taxon>Bacteria</taxon>
        <taxon>Pseudomonadati</taxon>
        <taxon>Pseudomonadota</taxon>
        <taxon>Alphaproteobacteria</taxon>
        <taxon>Iodidimonadales</taxon>
        <taxon>Iodidimonadaceae</taxon>
        <taxon>Iodidimonas</taxon>
    </lineage>
</organism>
<name>A0A5A7N1G2_9PROT</name>
<keyword evidence="2" id="KW-1185">Reference proteome</keyword>
<comment type="caution">
    <text evidence="1">The sequence shown here is derived from an EMBL/GenBank/DDBJ whole genome shotgun (WGS) entry which is preliminary data.</text>
</comment>
<dbReference type="Pfam" id="PF13277">
    <property type="entry name" value="YmdB"/>
    <property type="match status" value="1"/>
</dbReference>
<protein>
    <recommendedName>
        <fullName evidence="3">Metallophosphoesterase</fullName>
    </recommendedName>
</protein>
<dbReference type="GO" id="GO:0004113">
    <property type="term" value="F:2',3'-cyclic-nucleotide 3'-phosphodiesterase activity"/>
    <property type="evidence" value="ECO:0007669"/>
    <property type="project" value="TreeGrafter"/>
</dbReference>